<proteinExistence type="predicted"/>
<keyword evidence="2" id="KW-1185">Reference proteome</keyword>
<reference evidence="1 2" key="1">
    <citation type="submission" date="2016-07" db="EMBL/GenBank/DDBJ databases">
        <title>Multiple horizontal gene transfer events from other fungi enriched the ability of initially mycotrophic Trichoderma (Ascomycota) to feed on dead plant biomass.</title>
        <authorList>
            <consortium name="DOE Joint Genome Institute"/>
            <person name="Aerts A."/>
            <person name="Atanasova L."/>
            <person name="Chenthamara K."/>
            <person name="Zhang J."/>
            <person name="Grujic M."/>
            <person name="Henrissat B."/>
            <person name="Kuo A."/>
            <person name="Salamov A."/>
            <person name="Lipzen A."/>
            <person name="Labutti K."/>
            <person name="Barry K."/>
            <person name="Miao Y."/>
            <person name="Rahimi M.J."/>
            <person name="Shen Q."/>
            <person name="Grigoriev I.V."/>
            <person name="Kubicek C.P."/>
            <person name="Druzhinina I.S."/>
        </authorList>
    </citation>
    <scope>NUCLEOTIDE SEQUENCE [LARGE SCALE GENOMIC DNA]</scope>
    <source>
        <strain evidence="1 2">CBS 226.95</strain>
    </source>
</reference>
<dbReference type="EMBL" id="KZ679692">
    <property type="protein sequence ID" value="PTB49384.1"/>
    <property type="molecule type" value="Genomic_DNA"/>
</dbReference>
<gene>
    <name evidence="1" type="ORF">M431DRAFT_524580</name>
</gene>
<dbReference type="AlphaFoldDB" id="A0A2T3ZX39"/>
<sequence>MYTCNVQYKVEPRCDAALASKLSKGIEYLAARQSIGATASETTRPEGDARCDCDPMRFDAMRYDALLWWQVPHTCCTRPPCELVLVLPGLYRLYLQTGLVPPLHSHFTSRTPPARASTCTLYSRCWPAHWPAAKARRNEWLVQEGARAIGRPTRERIAGADWLRSEPQQFPAVVSGFISFYRKLLTGGTSTNCLKDPWEEPAGQKVHHGALLSPLALARAPPNLLRSPVTHGATTLDTRNRTLCAVRHHGMHRTVHLCVTNRPSHGHAPLRPGLDGATRGGVSVPRPAPNFACAKSIGSRHHYTPPSKFSSLLRPTLPAAKLFPCPRH</sequence>
<protein>
    <submittedName>
        <fullName evidence="1">Uncharacterized protein</fullName>
    </submittedName>
</protein>
<evidence type="ECO:0000313" key="2">
    <source>
        <dbReference type="Proteomes" id="UP000241690"/>
    </source>
</evidence>
<evidence type="ECO:0000313" key="1">
    <source>
        <dbReference type="EMBL" id="PTB49384.1"/>
    </source>
</evidence>
<organism evidence="1 2">
    <name type="scientific">Trichoderma harzianum CBS 226.95</name>
    <dbReference type="NCBI Taxonomy" id="983964"/>
    <lineage>
        <taxon>Eukaryota</taxon>
        <taxon>Fungi</taxon>
        <taxon>Dikarya</taxon>
        <taxon>Ascomycota</taxon>
        <taxon>Pezizomycotina</taxon>
        <taxon>Sordariomycetes</taxon>
        <taxon>Hypocreomycetidae</taxon>
        <taxon>Hypocreales</taxon>
        <taxon>Hypocreaceae</taxon>
        <taxon>Trichoderma</taxon>
    </lineage>
</organism>
<dbReference type="GeneID" id="36629152"/>
<name>A0A2T3ZX39_TRIHA</name>
<dbReference type="Proteomes" id="UP000241690">
    <property type="component" value="Unassembled WGS sequence"/>
</dbReference>
<accession>A0A2T3ZX39</accession>
<dbReference type="RefSeq" id="XP_024769061.1">
    <property type="nucleotide sequence ID" value="XM_024920583.1"/>
</dbReference>